<dbReference type="Proteomes" id="UP000187486">
    <property type="component" value="Unassembled WGS sequence"/>
</dbReference>
<dbReference type="EMBL" id="MQUQ01000031">
    <property type="protein sequence ID" value="OLZ43636.1"/>
    <property type="molecule type" value="Genomic_DNA"/>
</dbReference>
<evidence type="ECO:0000256" key="1">
    <source>
        <dbReference type="SAM" id="MobiDB-lite"/>
    </source>
</evidence>
<keyword evidence="3" id="KW-1185">Reference proteome</keyword>
<dbReference type="STRING" id="76021.BS329_38935"/>
<feature type="compositionally biased region" description="Basic and acidic residues" evidence="1">
    <location>
        <begin position="74"/>
        <end position="92"/>
    </location>
</feature>
<organism evidence="2 3">
    <name type="scientific">Amycolatopsis coloradensis</name>
    <dbReference type="NCBI Taxonomy" id="76021"/>
    <lineage>
        <taxon>Bacteria</taxon>
        <taxon>Bacillati</taxon>
        <taxon>Actinomycetota</taxon>
        <taxon>Actinomycetes</taxon>
        <taxon>Pseudonocardiales</taxon>
        <taxon>Pseudonocardiaceae</taxon>
        <taxon>Amycolatopsis</taxon>
    </lineage>
</organism>
<evidence type="ECO:0000313" key="3">
    <source>
        <dbReference type="Proteomes" id="UP000187486"/>
    </source>
</evidence>
<evidence type="ECO:0000313" key="2">
    <source>
        <dbReference type="EMBL" id="OLZ43636.1"/>
    </source>
</evidence>
<feature type="region of interest" description="Disordered" evidence="1">
    <location>
        <begin position="70"/>
        <end position="92"/>
    </location>
</feature>
<gene>
    <name evidence="2" type="ORF">BS329_38935</name>
</gene>
<proteinExistence type="predicted"/>
<protein>
    <submittedName>
        <fullName evidence="2">Uncharacterized protein</fullName>
    </submittedName>
</protein>
<sequence length="162" mass="18251">MLVVLVFTCGHRSNVRVPIECVAANPFYLRPGQVLPCAECGSGWDNAWHPRKKITTTLYGYDCRKCGDGQAPDVHQERPQNRPYQHHHDAPEHGPHTLAGYAIVRTSVDEDVPKVEEVDWIPGADSYPEAFAAVWEWNDRDPDAGPHVIVPVHTDGCRRDHR</sequence>
<comment type="caution">
    <text evidence="2">The sequence shown here is derived from an EMBL/GenBank/DDBJ whole genome shotgun (WGS) entry which is preliminary data.</text>
</comment>
<name>A0A1R0KES6_9PSEU</name>
<reference evidence="2 3" key="1">
    <citation type="submission" date="2016-01" db="EMBL/GenBank/DDBJ databases">
        <title>Amycolatopsis coloradensis genome sequencing and assembly.</title>
        <authorList>
            <person name="Mayilraj S."/>
        </authorList>
    </citation>
    <scope>NUCLEOTIDE SEQUENCE [LARGE SCALE GENOMIC DNA]</scope>
    <source>
        <strain evidence="2 3">DSM 44225</strain>
    </source>
</reference>
<accession>A0A1R0KES6</accession>
<dbReference type="AlphaFoldDB" id="A0A1R0KES6"/>